<dbReference type="GO" id="GO:0016811">
    <property type="term" value="F:hydrolase activity, acting on carbon-nitrogen (but not peptide) bonds, in linear amides"/>
    <property type="evidence" value="ECO:0007669"/>
    <property type="project" value="TreeGrafter"/>
</dbReference>
<proteinExistence type="predicted"/>
<protein>
    <recommendedName>
        <fullName evidence="2">CN hydrolase domain-containing protein</fullName>
    </recommendedName>
</protein>
<name>A0A9P9WW71_9PEZI</name>
<feature type="domain" description="CN hydrolase" evidence="2">
    <location>
        <begin position="10"/>
        <end position="318"/>
    </location>
</feature>
<evidence type="ECO:0000313" key="4">
    <source>
        <dbReference type="Proteomes" id="UP000829685"/>
    </source>
</evidence>
<dbReference type="InterPro" id="IPR036526">
    <property type="entry name" value="C-N_Hydrolase_sf"/>
</dbReference>
<dbReference type="PANTHER" id="PTHR43674:SF12">
    <property type="entry name" value="NITRILASE C965.09-RELATED"/>
    <property type="match status" value="1"/>
</dbReference>
<organism evidence="3 4">
    <name type="scientific">Neoarthrinium moseri</name>
    <dbReference type="NCBI Taxonomy" id="1658444"/>
    <lineage>
        <taxon>Eukaryota</taxon>
        <taxon>Fungi</taxon>
        <taxon>Dikarya</taxon>
        <taxon>Ascomycota</taxon>
        <taxon>Pezizomycotina</taxon>
        <taxon>Sordariomycetes</taxon>
        <taxon>Xylariomycetidae</taxon>
        <taxon>Amphisphaeriales</taxon>
        <taxon>Apiosporaceae</taxon>
        <taxon>Neoarthrinium</taxon>
    </lineage>
</organism>
<dbReference type="InterPro" id="IPR003010">
    <property type="entry name" value="C-N_Hydrolase"/>
</dbReference>
<comment type="caution">
    <text evidence="3">The sequence shown here is derived from an EMBL/GenBank/DDBJ whole genome shotgun (WGS) entry which is preliminary data.</text>
</comment>
<dbReference type="Gene3D" id="3.60.110.10">
    <property type="entry name" value="Carbon-nitrogen hydrolase"/>
    <property type="match status" value="1"/>
</dbReference>
<gene>
    <name evidence="3" type="ORF">JX265_001933</name>
</gene>
<dbReference type="PANTHER" id="PTHR43674">
    <property type="entry name" value="NITRILASE C965.09-RELATED"/>
    <property type="match status" value="1"/>
</dbReference>
<dbReference type="Proteomes" id="UP000829685">
    <property type="component" value="Unassembled WGS sequence"/>
</dbReference>
<dbReference type="AlphaFoldDB" id="A0A9P9WW71"/>
<dbReference type="SUPFAM" id="SSF56317">
    <property type="entry name" value="Carbon-nitrogen hydrolase"/>
    <property type="match status" value="1"/>
</dbReference>
<evidence type="ECO:0000313" key="3">
    <source>
        <dbReference type="EMBL" id="KAI1880312.1"/>
    </source>
</evidence>
<keyword evidence="1" id="KW-0378">Hydrolase</keyword>
<dbReference type="InterPro" id="IPR050345">
    <property type="entry name" value="Aliph_Amidase/BUP"/>
</dbReference>
<keyword evidence="4" id="KW-1185">Reference proteome</keyword>
<evidence type="ECO:0000256" key="1">
    <source>
        <dbReference type="ARBA" id="ARBA00022801"/>
    </source>
</evidence>
<dbReference type="EMBL" id="JAFIMR010000003">
    <property type="protein sequence ID" value="KAI1880312.1"/>
    <property type="molecule type" value="Genomic_DNA"/>
</dbReference>
<dbReference type="Pfam" id="PF00795">
    <property type="entry name" value="CN_hydrolase"/>
    <property type="match status" value="1"/>
</dbReference>
<sequence length="359" mass="39525">MATKPAPRVVKVAAAQLGPNQKAVSRASILDRMLKLMDEAAAQGVKILAYPELALTTFFPVHYLADEDEIASYFEPTSAADPYAVLSSPHAKPLVDKANALGIDFYIGFAERWTGEDGKTTDYNTCIYYSVAAKNGVGKYRKVHLPGTKEPLPNPKAFQQLEKKYFTPGDLGFPAFRAPGLIDGALKAEDVGQEANSVAKGDPIMGMLICNDRRWPEAWRPYGLQGAELVIEGYNTTAWAPQYDGTPEEQQKLAEFHHRLSCQAGSYQNALWSINVAKCGIENEQGLIAGSMIIDPLGRVVAESKTMDDELIVATIDLSMCQSQRGRVFNFEKHRRLEHYGMILDQVGLQEIPLLSRAS</sequence>
<dbReference type="PROSITE" id="PS50263">
    <property type="entry name" value="CN_HYDROLASE"/>
    <property type="match status" value="1"/>
</dbReference>
<evidence type="ECO:0000259" key="2">
    <source>
        <dbReference type="PROSITE" id="PS50263"/>
    </source>
</evidence>
<accession>A0A9P9WW71</accession>
<reference evidence="3" key="1">
    <citation type="submission" date="2021-03" db="EMBL/GenBank/DDBJ databases">
        <title>Revisited historic fungal species revealed as producer of novel bioactive compounds through whole genome sequencing and comparative genomics.</title>
        <authorList>
            <person name="Vignolle G.A."/>
            <person name="Hochenegger N."/>
            <person name="Mach R.L."/>
            <person name="Mach-Aigner A.R."/>
            <person name="Javad Rahimi M."/>
            <person name="Salim K.A."/>
            <person name="Chan C.M."/>
            <person name="Lim L.B.L."/>
            <person name="Cai F."/>
            <person name="Druzhinina I.S."/>
            <person name="U'Ren J.M."/>
            <person name="Derntl C."/>
        </authorList>
    </citation>
    <scope>NUCLEOTIDE SEQUENCE</scope>
    <source>
        <strain evidence="3">TUCIM 5799</strain>
    </source>
</reference>